<evidence type="ECO:0000313" key="2">
    <source>
        <dbReference type="Proteomes" id="UP001061302"/>
    </source>
</evidence>
<name>A0ABY6DS36_9NEIS</name>
<dbReference type="PANTHER" id="PTHR21525:SF9">
    <property type="entry name" value="CHANNEL_COLICIN DOMAIN-CONTAINING PROTEIN"/>
    <property type="match status" value="1"/>
</dbReference>
<keyword evidence="2" id="KW-1185">Reference proteome</keyword>
<sequence>MAFRHNHTDPKALVSEDPKLHKAGIAVGTAAGSALGIGTSIAAGASIGTAAGPVGTIAGAVVGAVAGAFAGQAIAEQFEADKEDDYWREHVRDEPYYQQGHTYEDYAGALRVGYLGRLRYPDQSFDEVEAQLSEEYARQHGTTTLTWPQAREAARAAWMRAHTRLHHH</sequence>
<dbReference type="Proteomes" id="UP001061302">
    <property type="component" value="Chromosome"/>
</dbReference>
<protein>
    <recommendedName>
        <fullName evidence="3">Glycine zipper domain-containing protein</fullName>
    </recommendedName>
</protein>
<reference evidence="1" key="1">
    <citation type="submission" date="2022-10" db="EMBL/GenBank/DDBJ databases">
        <title>Chitiniphilus purpureus sp. nov., a novel chitin-degrading bacterium isolated from crawfish pond sediment.</title>
        <authorList>
            <person name="Li K."/>
        </authorList>
    </citation>
    <scope>NUCLEOTIDE SEQUENCE</scope>
    <source>
        <strain evidence="1">CD1</strain>
    </source>
</reference>
<organism evidence="1 2">
    <name type="scientific">Chitiniphilus purpureus</name>
    <dbReference type="NCBI Taxonomy" id="2981137"/>
    <lineage>
        <taxon>Bacteria</taxon>
        <taxon>Pseudomonadati</taxon>
        <taxon>Pseudomonadota</taxon>
        <taxon>Betaproteobacteria</taxon>
        <taxon>Neisseriales</taxon>
        <taxon>Chitinibacteraceae</taxon>
        <taxon>Chitiniphilus</taxon>
    </lineage>
</organism>
<dbReference type="RefSeq" id="WP_263126621.1">
    <property type="nucleotide sequence ID" value="NZ_CP106753.1"/>
</dbReference>
<accession>A0ABY6DS36</accession>
<dbReference type="PANTHER" id="PTHR21525">
    <property type="entry name" value="MOTILE SPERM PROTEIN"/>
    <property type="match status" value="1"/>
</dbReference>
<gene>
    <name evidence="1" type="ORF">N8I74_09340</name>
</gene>
<proteinExistence type="predicted"/>
<dbReference type="EMBL" id="CP106753">
    <property type="protein sequence ID" value="UXY17190.1"/>
    <property type="molecule type" value="Genomic_DNA"/>
</dbReference>
<evidence type="ECO:0008006" key="3">
    <source>
        <dbReference type="Google" id="ProtNLM"/>
    </source>
</evidence>
<evidence type="ECO:0000313" key="1">
    <source>
        <dbReference type="EMBL" id="UXY17190.1"/>
    </source>
</evidence>